<feature type="domain" description="RNA polymerase sigma-70 region 2" evidence="1">
    <location>
        <begin position="5"/>
        <end position="56"/>
    </location>
</feature>
<evidence type="ECO:0000259" key="1">
    <source>
        <dbReference type="Pfam" id="PF04542"/>
    </source>
</evidence>
<organism evidence="2 3">
    <name type="scientific">Salicibibacter halophilus</name>
    <dbReference type="NCBI Taxonomy" id="2502791"/>
    <lineage>
        <taxon>Bacteria</taxon>
        <taxon>Bacillati</taxon>
        <taxon>Bacillota</taxon>
        <taxon>Bacilli</taxon>
        <taxon>Bacillales</taxon>
        <taxon>Bacillaceae</taxon>
        <taxon>Salicibibacter</taxon>
    </lineage>
</organism>
<dbReference type="KEGG" id="sale:EPH95_03970"/>
<dbReference type="Pfam" id="PF04542">
    <property type="entry name" value="Sigma70_r2"/>
    <property type="match status" value="1"/>
</dbReference>
<dbReference type="Proteomes" id="UP000319756">
    <property type="component" value="Chromosome"/>
</dbReference>
<keyword evidence="3" id="KW-1185">Reference proteome</keyword>
<dbReference type="GO" id="GO:0003700">
    <property type="term" value="F:DNA-binding transcription factor activity"/>
    <property type="evidence" value="ECO:0007669"/>
    <property type="project" value="InterPro"/>
</dbReference>
<proteinExistence type="predicted"/>
<dbReference type="InterPro" id="IPR007627">
    <property type="entry name" value="RNA_pol_sigma70_r2"/>
</dbReference>
<dbReference type="SUPFAM" id="SSF88946">
    <property type="entry name" value="Sigma2 domain of RNA polymerase sigma factors"/>
    <property type="match status" value="1"/>
</dbReference>
<dbReference type="GO" id="GO:0006352">
    <property type="term" value="P:DNA-templated transcription initiation"/>
    <property type="evidence" value="ECO:0007669"/>
    <property type="project" value="InterPro"/>
</dbReference>
<accession>A0A514LF18</accession>
<dbReference type="InterPro" id="IPR013325">
    <property type="entry name" value="RNA_pol_sigma_r2"/>
</dbReference>
<evidence type="ECO:0000313" key="3">
    <source>
        <dbReference type="Proteomes" id="UP000319756"/>
    </source>
</evidence>
<dbReference type="Gene3D" id="1.10.1740.10">
    <property type="match status" value="1"/>
</dbReference>
<reference evidence="3" key="1">
    <citation type="submission" date="2019-01" db="EMBL/GenBank/DDBJ databases">
        <title>Genomic analysis of Salicibibacter sp. NKC3-5.</title>
        <authorList>
            <person name="Oh Y.J."/>
        </authorList>
    </citation>
    <scope>NUCLEOTIDE SEQUENCE [LARGE SCALE GENOMIC DNA]</scope>
    <source>
        <strain evidence="3">NKC3-5</strain>
    </source>
</reference>
<sequence>MIRRLHIHSNLDDFLQVGYLGLWYAYRDYDEEKGPLSSYAFMRVRYEMLTMLRKDSTYQARHAFRAIRYGYTLPLSPSLVPP</sequence>
<dbReference type="AlphaFoldDB" id="A0A514LF18"/>
<dbReference type="EMBL" id="CP035485">
    <property type="protein sequence ID" value="QDI90440.1"/>
    <property type="molecule type" value="Genomic_DNA"/>
</dbReference>
<evidence type="ECO:0000313" key="2">
    <source>
        <dbReference type="EMBL" id="QDI90440.1"/>
    </source>
</evidence>
<gene>
    <name evidence="2" type="ORF">EPH95_03970</name>
</gene>
<dbReference type="OrthoDB" id="9783788at2"/>
<protein>
    <recommendedName>
        <fullName evidence="1">RNA polymerase sigma-70 region 2 domain-containing protein</fullName>
    </recommendedName>
</protein>
<name>A0A514LF18_9BACI</name>